<dbReference type="EMBL" id="BTSX01000005">
    <property type="protein sequence ID" value="GMS98590.1"/>
    <property type="molecule type" value="Genomic_DNA"/>
</dbReference>
<feature type="non-terminal residue" evidence="1">
    <location>
        <position position="1"/>
    </location>
</feature>
<organism evidence="1 2">
    <name type="scientific">Pristionchus entomophagus</name>
    <dbReference type="NCBI Taxonomy" id="358040"/>
    <lineage>
        <taxon>Eukaryota</taxon>
        <taxon>Metazoa</taxon>
        <taxon>Ecdysozoa</taxon>
        <taxon>Nematoda</taxon>
        <taxon>Chromadorea</taxon>
        <taxon>Rhabditida</taxon>
        <taxon>Rhabditina</taxon>
        <taxon>Diplogasteromorpha</taxon>
        <taxon>Diplogasteroidea</taxon>
        <taxon>Neodiplogasteridae</taxon>
        <taxon>Pristionchus</taxon>
    </lineage>
</organism>
<dbReference type="SUPFAM" id="SSF53098">
    <property type="entry name" value="Ribonuclease H-like"/>
    <property type="match status" value="1"/>
</dbReference>
<evidence type="ECO:0000313" key="2">
    <source>
        <dbReference type="Proteomes" id="UP001432027"/>
    </source>
</evidence>
<dbReference type="AlphaFoldDB" id="A0AAV5TVM0"/>
<dbReference type="Proteomes" id="UP001432027">
    <property type="component" value="Unassembled WGS sequence"/>
</dbReference>
<evidence type="ECO:0000313" key="1">
    <source>
        <dbReference type="EMBL" id="GMS98590.1"/>
    </source>
</evidence>
<dbReference type="Gene3D" id="3.30.420.10">
    <property type="entry name" value="Ribonuclease H-like superfamily/Ribonuclease H"/>
    <property type="match status" value="1"/>
</dbReference>
<dbReference type="PANTHER" id="PTHR10797">
    <property type="entry name" value="CCR4-NOT TRANSCRIPTION COMPLEX SUBUNIT"/>
    <property type="match status" value="1"/>
</dbReference>
<comment type="caution">
    <text evidence="1">The sequence shown here is derived from an EMBL/GenBank/DDBJ whole genome shotgun (WGS) entry which is preliminary data.</text>
</comment>
<proteinExistence type="predicted"/>
<dbReference type="GO" id="GO:0030014">
    <property type="term" value="C:CCR4-NOT complex"/>
    <property type="evidence" value="ECO:0007669"/>
    <property type="project" value="InterPro"/>
</dbReference>
<dbReference type="InterPro" id="IPR012337">
    <property type="entry name" value="RNaseH-like_sf"/>
</dbReference>
<keyword evidence="2" id="KW-1185">Reference proteome</keyword>
<dbReference type="GO" id="GO:0003676">
    <property type="term" value="F:nucleic acid binding"/>
    <property type="evidence" value="ECO:0007669"/>
    <property type="project" value="InterPro"/>
</dbReference>
<gene>
    <name evidence="1" type="ORF">PENTCL1PPCAC_20765</name>
</gene>
<reference evidence="1" key="1">
    <citation type="submission" date="2023-10" db="EMBL/GenBank/DDBJ databases">
        <title>Genome assembly of Pristionchus species.</title>
        <authorList>
            <person name="Yoshida K."/>
            <person name="Sommer R.J."/>
        </authorList>
    </citation>
    <scope>NUCLEOTIDE SEQUENCE</scope>
    <source>
        <strain evidence="1">RS0144</strain>
    </source>
</reference>
<accession>A0AAV5TVM0</accession>
<protein>
    <submittedName>
        <fullName evidence="1">Uncharacterized protein</fullName>
    </submittedName>
</protein>
<sequence>GSSTEEEFGKMRELIKDYPSVAMRTEAIATPLGHFKSKEDFNYYRESCNVNMPMVMQMGCALVNDEDELPPSGDVWQFNVESSLAEDMFSQEIYSDRTVEGTKYVVTRTAGISGSQNVCLLSISGVIVDGRINRIVFPAGFGFLFRTITRKELPRE</sequence>
<name>A0AAV5TVM0_9BILA</name>
<dbReference type="InterPro" id="IPR036397">
    <property type="entry name" value="RNaseH_sf"/>
</dbReference>
<feature type="non-terminal residue" evidence="1">
    <location>
        <position position="156"/>
    </location>
</feature>
<dbReference type="InterPro" id="IPR039637">
    <property type="entry name" value="CNOT7/CNOT8/Pop2"/>
</dbReference>
<dbReference type="GO" id="GO:0004535">
    <property type="term" value="F:poly(A)-specific ribonuclease activity"/>
    <property type="evidence" value="ECO:0007669"/>
    <property type="project" value="InterPro"/>
</dbReference>